<reference evidence="2 3" key="1">
    <citation type="submission" date="2015-09" db="EMBL/GenBank/DDBJ databases">
        <title>Host preference determinants of Valsa canker pathogens revealed by comparative genomics.</title>
        <authorList>
            <person name="Yin Z."/>
            <person name="Huang L."/>
        </authorList>
    </citation>
    <scope>NUCLEOTIDE SEQUENCE [LARGE SCALE GENOMIC DNA]</scope>
    <source>
        <strain evidence="2 3">YSFL</strain>
    </source>
</reference>
<feature type="compositionally biased region" description="Polar residues" evidence="1">
    <location>
        <begin position="399"/>
        <end position="418"/>
    </location>
</feature>
<organism evidence="2 3">
    <name type="scientific">Cytospora chrysosperma</name>
    <name type="common">Cytospora canker fungus</name>
    <name type="synonym">Sphaeria chrysosperma</name>
    <dbReference type="NCBI Taxonomy" id="252740"/>
    <lineage>
        <taxon>Eukaryota</taxon>
        <taxon>Fungi</taxon>
        <taxon>Dikarya</taxon>
        <taxon>Ascomycota</taxon>
        <taxon>Pezizomycotina</taxon>
        <taxon>Sordariomycetes</taxon>
        <taxon>Sordariomycetidae</taxon>
        <taxon>Diaporthales</taxon>
        <taxon>Cytosporaceae</taxon>
        <taxon>Cytospora</taxon>
    </lineage>
</organism>
<gene>
    <name evidence="2" type="ORF">VSDG_08798</name>
</gene>
<feature type="region of interest" description="Disordered" evidence="1">
    <location>
        <begin position="144"/>
        <end position="261"/>
    </location>
</feature>
<feature type="compositionally biased region" description="Polar residues" evidence="1">
    <location>
        <begin position="43"/>
        <end position="52"/>
    </location>
</feature>
<comment type="caution">
    <text evidence="2">The sequence shown here is derived from an EMBL/GenBank/DDBJ whole genome shotgun (WGS) entry which is preliminary data.</text>
</comment>
<accession>A0A423VGM3</accession>
<feature type="region of interest" description="Disordered" evidence="1">
    <location>
        <begin position="20"/>
        <end position="64"/>
    </location>
</feature>
<feature type="compositionally biased region" description="Polar residues" evidence="1">
    <location>
        <begin position="213"/>
        <end position="236"/>
    </location>
</feature>
<evidence type="ECO:0000256" key="1">
    <source>
        <dbReference type="SAM" id="MobiDB-lite"/>
    </source>
</evidence>
<dbReference type="EMBL" id="LJZO01000052">
    <property type="protein sequence ID" value="ROV90148.1"/>
    <property type="molecule type" value="Genomic_DNA"/>
</dbReference>
<protein>
    <submittedName>
        <fullName evidence="2">Uncharacterized protein</fullName>
    </submittedName>
</protein>
<feature type="region of interest" description="Disordered" evidence="1">
    <location>
        <begin position="281"/>
        <end position="418"/>
    </location>
</feature>
<feature type="compositionally biased region" description="Low complexity" evidence="1">
    <location>
        <begin position="28"/>
        <end position="42"/>
    </location>
</feature>
<proteinExistence type="predicted"/>
<feature type="compositionally biased region" description="Polar residues" evidence="1">
    <location>
        <begin position="290"/>
        <end position="320"/>
    </location>
</feature>
<feature type="compositionally biased region" description="Basic and acidic residues" evidence="1">
    <location>
        <begin position="322"/>
        <end position="331"/>
    </location>
</feature>
<feature type="compositionally biased region" description="Polar residues" evidence="1">
    <location>
        <begin position="146"/>
        <end position="155"/>
    </location>
</feature>
<evidence type="ECO:0000313" key="3">
    <source>
        <dbReference type="Proteomes" id="UP000284375"/>
    </source>
</evidence>
<dbReference type="AlphaFoldDB" id="A0A423VGM3"/>
<dbReference type="STRING" id="252740.A0A423VGM3"/>
<feature type="compositionally biased region" description="Polar residues" evidence="1">
    <location>
        <begin position="252"/>
        <end position="261"/>
    </location>
</feature>
<dbReference type="OrthoDB" id="5236813at2759"/>
<keyword evidence="3" id="KW-1185">Reference proteome</keyword>
<name>A0A423VGM3_CYTCH</name>
<dbReference type="Proteomes" id="UP000284375">
    <property type="component" value="Unassembled WGS sequence"/>
</dbReference>
<sequence>MSSALPGAFPSDDVVVKNVEASSLQQPTTTTSTTSTTTTTTTGAGQSLQTGALTDPVAADTTTESDITGDIKRFAEGAMTAAAAVGLAAKDAAFAAKDAAMPVAKDAAVAARDTAVPAANVASEKVMNVAGYTRDSAVDMAGTARDSASSVLPGTNNSNSASHKAHSGSIDETSTGIPTEVRDSILKSGRGPEAAGDRQAVQDKSRMEDELLSSISRSTAGSGDVSRSQNQGTQAFGATPGNSGGEAHRPNLFTQDTGSYQTPGTAVVLGTDTERAFPLGANHNEEPELTHSSTSLPGFTETPDVTTGLESRQTAETSRPTGRGEYKHESAPRSYAEDVGSDIGASQGRVPKSSHGGPVLADLPLREIEAPTAGGVPTSQSRNEAPITDQIPVRESEETTGSGTYKKLSSGTPSGVRF</sequence>
<evidence type="ECO:0000313" key="2">
    <source>
        <dbReference type="EMBL" id="ROV90148.1"/>
    </source>
</evidence>
<feature type="compositionally biased region" description="Basic and acidic residues" evidence="1">
    <location>
        <begin position="200"/>
        <end position="209"/>
    </location>
</feature>